<name>A0A068NPP2_FIMGI</name>
<dbReference type="InterPro" id="IPR008963">
    <property type="entry name" value="Purple_acid_Pase-like_N"/>
</dbReference>
<organism evidence="1 2">
    <name type="scientific">Fimbriimonas ginsengisoli Gsoil 348</name>
    <dbReference type="NCBI Taxonomy" id="661478"/>
    <lineage>
        <taxon>Bacteria</taxon>
        <taxon>Bacillati</taxon>
        <taxon>Armatimonadota</taxon>
        <taxon>Fimbriimonadia</taxon>
        <taxon>Fimbriimonadales</taxon>
        <taxon>Fimbriimonadaceae</taxon>
        <taxon>Fimbriimonas</taxon>
    </lineage>
</organism>
<dbReference type="GO" id="GO:0046872">
    <property type="term" value="F:metal ion binding"/>
    <property type="evidence" value="ECO:0007669"/>
    <property type="project" value="InterPro"/>
</dbReference>
<dbReference type="OrthoDB" id="9805492at2"/>
<dbReference type="KEGG" id="fgi:OP10G_1979"/>
<dbReference type="AlphaFoldDB" id="A0A068NPP2"/>
<dbReference type="EMBL" id="CP007139">
    <property type="protein sequence ID" value="AIE85347.1"/>
    <property type="molecule type" value="Genomic_DNA"/>
</dbReference>
<dbReference type="HOGENOM" id="CLU_334871_0_0_0"/>
<accession>A0A068NPP2</accession>
<dbReference type="STRING" id="661478.OP10G_1979"/>
<dbReference type="SUPFAM" id="SSF49363">
    <property type="entry name" value="Purple acid phosphatase, N-terminal domain"/>
    <property type="match status" value="1"/>
</dbReference>
<proteinExistence type="predicted"/>
<evidence type="ECO:0000313" key="2">
    <source>
        <dbReference type="Proteomes" id="UP000027982"/>
    </source>
</evidence>
<evidence type="ECO:0000313" key="1">
    <source>
        <dbReference type="EMBL" id="AIE85347.1"/>
    </source>
</evidence>
<gene>
    <name evidence="1" type="ORF">OP10G_1979</name>
</gene>
<keyword evidence="2" id="KW-1185">Reference proteome</keyword>
<dbReference type="SUPFAM" id="SSF49344">
    <property type="entry name" value="CBD9-like"/>
    <property type="match status" value="1"/>
</dbReference>
<sequence>MIAGLAFLILGFPNDPTATRHASDAVPLIDQMRPVSRISRDGFTLQYWTQVPCETQVEIRRGDLPRVAYGHKPDGTATIKKGNPLKTSWHRIELHDLEPGKRYFYRLWDPGAVPTATETAWGAGEGWRREFAVSTQAQKGWKTIVRIPVKVLLMPNVVNVESAYVDPEVPAPPPAKLTKEEIDKIKSEYAVSARELWVSSGMRLWIDYQIVVDDRLQRWGPEPAMAQDTYKGLPVCRSYPGKDFEAPGGGTWTFVDMKDPMRVVTTPFVEERPYSGQIEQAFPRKWNQRTKKWDFYNSGGGTFGVDGFPQGIPGRSQFLGGGDTAWLATHEFHHDLESHGEFSLSNREDDRIVFDHPTPRRRVIHSDGSVEEVTWTTNGRHGEHWDLIAYWDRLITDAQWLRMYFGYTETVRDADEDGFPDDDPRLPLDEKRFGTLKNKKQTDGHTGDLAKAMLSNWIPGPLQSTWIKPPFQSVRPDPATPDADGDGLLDVDDPYPLFPNAPFISVLSPKIDGDPEEWKNVPEAGSFSRGGIRFVFKQAHDEFGYYGLYEVHGPWSRIDGTFDGEGEGVYSGKGVLGFQTLSNATAPGAASPAGPLVETRPSFGGAPGLKIGAKRTADDGMTIEFRLPNRGEGPWYWTRGGQEIGVAINVWDRENRGYSLWEPYHLFYARMLEPYGREELPSNPPPRLVVGPGVQVIKPGDASLKLEGGWRVEDGAWRHTGDESPLYLANLKVTDFDLAAIVEAKSDVILGGFTKANKLNAAEGYIGFVGGYSNTVTRLRIFGNERGDSNLVMTPGRHEVQLTRRGGELWLLVDGKPAVYATDPNPKAVLDRLGLLGGYGGDQKVYEIRIKV</sequence>
<dbReference type="GO" id="GO:0003993">
    <property type="term" value="F:acid phosphatase activity"/>
    <property type="evidence" value="ECO:0007669"/>
    <property type="project" value="InterPro"/>
</dbReference>
<dbReference type="Proteomes" id="UP000027982">
    <property type="component" value="Chromosome"/>
</dbReference>
<protein>
    <submittedName>
        <fullName evidence="1">Uncharacterized protein</fullName>
    </submittedName>
</protein>
<dbReference type="RefSeq" id="WP_025226076.1">
    <property type="nucleotide sequence ID" value="NZ_CP007139.1"/>
</dbReference>
<reference evidence="1 2" key="1">
    <citation type="journal article" date="2014" name="PLoS ONE">
        <title>The first complete genome sequence of the class fimbriimonadia in the phylum armatimonadetes.</title>
        <authorList>
            <person name="Hu Z.Y."/>
            <person name="Wang Y.Z."/>
            <person name="Im W.T."/>
            <person name="Wang S.Y."/>
            <person name="Zhao G.P."/>
            <person name="Zheng H.J."/>
            <person name="Quan Z.X."/>
        </authorList>
    </citation>
    <scope>NUCLEOTIDE SEQUENCE [LARGE SCALE GENOMIC DNA]</scope>
    <source>
        <strain evidence="1">Gsoil 348</strain>
    </source>
</reference>